<evidence type="ECO:0000313" key="6">
    <source>
        <dbReference type="Proteomes" id="UP000717752"/>
    </source>
</evidence>
<dbReference type="RefSeq" id="WP_220336074.1">
    <property type="nucleotide sequence ID" value="NZ_JAEUAK010000008.1"/>
</dbReference>
<keyword evidence="6" id="KW-1185">Reference proteome</keyword>
<name>A0ABS7GXK4_9HYPH</name>
<dbReference type="GO" id="GO:0030272">
    <property type="term" value="F:5-formyltetrahydrofolate cyclo-ligase activity"/>
    <property type="evidence" value="ECO:0007669"/>
    <property type="project" value="UniProtKB-EC"/>
</dbReference>
<dbReference type="EMBL" id="JAEUAK010000008">
    <property type="protein sequence ID" value="MBW9054713.1"/>
    <property type="molecule type" value="Genomic_DNA"/>
</dbReference>
<dbReference type="Pfam" id="PF01812">
    <property type="entry name" value="5-FTHF_cyc-lig"/>
    <property type="match status" value="1"/>
</dbReference>
<evidence type="ECO:0000313" key="5">
    <source>
        <dbReference type="EMBL" id="MBW9054713.1"/>
    </source>
</evidence>
<comment type="similarity">
    <text evidence="1 4">Belongs to the 5-formyltetrahydrofolate cyclo-ligase family.</text>
</comment>
<keyword evidence="4" id="KW-0460">Magnesium</keyword>
<dbReference type="NCBIfam" id="TIGR02727">
    <property type="entry name" value="MTHFS_bact"/>
    <property type="match status" value="1"/>
</dbReference>
<gene>
    <name evidence="5" type="ORF">JNB85_20130</name>
</gene>
<keyword evidence="5" id="KW-0436">Ligase</keyword>
<dbReference type="Proteomes" id="UP000717752">
    <property type="component" value="Unassembled WGS sequence"/>
</dbReference>
<keyword evidence="4" id="KW-0479">Metal-binding</keyword>
<comment type="caution">
    <text evidence="5">The sequence shown here is derived from an EMBL/GenBank/DDBJ whole genome shotgun (WGS) entry which is preliminary data.</text>
</comment>
<evidence type="ECO:0000256" key="1">
    <source>
        <dbReference type="ARBA" id="ARBA00010638"/>
    </source>
</evidence>
<sequence length="223" mass="25030">MQKDEPDDYASPACLMHEVDPAYMGLEEPWEVVREWRRGERRRLIDARKRIESTERERKTALISSHLDRLLSPVIAGKSVSLYWPFQGEPDLRGWMAAIAERATWLLPVVAEKAKPLTFRIWTPGAKLERGVLGILIPTEGKERQPDIVIAPVVGFDRGCYRLGVGGGYFDRTLASLSPKPLAIGIGFSQQQIRTIKPQAHDIPMDAVVTEDGVIKRSGSRFA</sequence>
<evidence type="ECO:0000256" key="2">
    <source>
        <dbReference type="ARBA" id="ARBA00022741"/>
    </source>
</evidence>
<evidence type="ECO:0000256" key="4">
    <source>
        <dbReference type="RuleBase" id="RU361279"/>
    </source>
</evidence>
<keyword evidence="2 4" id="KW-0547">Nucleotide-binding</keyword>
<dbReference type="EC" id="6.3.3.2" evidence="4"/>
<dbReference type="PANTHER" id="PTHR23407:SF1">
    <property type="entry name" value="5-FORMYLTETRAHYDROFOLATE CYCLO-LIGASE"/>
    <property type="match status" value="1"/>
</dbReference>
<dbReference type="InterPro" id="IPR002698">
    <property type="entry name" value="FTHF_cligase"/>
</dbReference>
<comment type="cofactor">
    <cofactor evidence="4">
        <name>Mg(2+)</name>
        <dbReference type="ChEBI" id="CHEBI:18420"/>
    </cofactor>
</comment>
<organism evidence="5 6">
    <name type="scientific">Rhizobium mesosinicum</name>
    <dbReference type="NCBI Taxonomy" id="335017"/>
    <lineage>
        <taxon>Bacteria</taxon>
        <taxon>Pseudomonadati</taxon>
        <taxon>Pseudomonadota</taxon>
        <taxon>Alphaproteobacteria</taxon>
        <taxon>Hyphomicrobiales</taxon>
        <taxon>Rhizobiaceae</taxon>
        <taxon>Rhizobium/Agrobacterium group</taxon>
        <taxon>Rhizobium</taxon>
    </lineage>
</organism>
<reference evidence="5 6" key="1">
    <citation type="journal article" date="2021" name="MBio">
        <title>Poor Competitiveness of Bradyrhizobium in Pigeon Pea Root Colonization in Indian Soils.</title>
        <authorList>
            <person name="Chalasani D."/>
            <person name="Basu A."/>
            <person name="Pullabhotla S.V.S.R.N."/>
            <person name="Jorrin B."/>
            <person name="Neal A.L."/>
            <person name="Poole P.S."/>
            <person name="Podile A.R."/>
            <person name="Tkacz A."/>
        </authorList>
    </citation>
    <scope>NUCLEOTIDE SEQUENCE [LARGE SCALE GENOMIC DNA]</scope>
    <source>
        <strain evidence="5 6">HU56</strain>
    </source>
</reference>
<keyword evidence="3 4" id="KW-0067">ATP-binding</keyword>
<dbReference type="PANTHER" id="PTHR23407">
    <property type="entry name" value="ATPASE INHIBITOR/5-FORMYLTETRAHYDROFOLATE CYCLO-LIGASE"/>
    <property type="match status" value="1"/>
</dbReference>
<dbReference type="InterPro" id="IPR024185">
    <property type="entry name" value="FTHF_cligase-like_sf"/>
</dbReference>
<dbReference type="Gene3D" id="3.40.50.10420">
    <property type="entry name" value="NagB/RpiA/CoA transferase-like"/>
    <property type="match status" value="1"/>
</dbReference>
<proteinExistence type="inferred from homology"/>
<evidence type="ECO:0000256" key="3">
    <source>
        <dbReference type="ARBA" id="ARBA00022840"/>
    </source>
</evidence>
<accession>A0ABS7GXK4</accession>
<dbReference type="InterPro" id="IPR037171">
    <property type="entry name" value="NagB/RpiA_transferase-like"/>
</dbReference>
<dbReference type="SUPFAM" id="SSF100950">
    <property type="entry name" value="NagB/RpiA/CoA transferase-like"/>
    <property type="match status" value="1"/>
</dbReference>
<comment type="catalytic activity">
    <reaction evidence="4">
        <text>(6S)-5-formyl-5,6,7,8-tetrahydrofolate + ATP = (6R)-5,10-methenyltetrahydrofolate + ADP + phosphate</text>
        <dbReference type="Rhea" id="RHEA:10488"/>
        <dbReference type="ChEBI" id="CHEBI:30616"/>
        <dbReference type="ChEBI" id="CHEBI:43474"/>
        <dbReference type="ChEBI" id="CHEBI:57455"/>
        <dbReference type="ChEBI" id="CHEBI:57457"/>
        <dbReference type="ChEBI" id="CHEBI:456216"/>
        <dbReference type="EC" id="6.3.3.2"/>
    </reaction>
</comment>
<protein>
    <recommendedName>
        <fullName evidence="4">5-formyltetrahydrofolate cyclo-ligase</fullName>
        <ecNumber evidence="4">6.3.3.2</ecNumber>
    </recommendedName>
</protein>